<comment type="caution">
    <text evidence="1">The sequence shown here is derived from an EMBL/GenBank/DDBJ whole genome shotgun (WGS) entry which is preliminary data.</text>
</comment>
<gene>
    <name evidence="1" type="ORF">N8T08_010266</name>
</gene>
<reference evidence="1 2" key="1">
    <citation type="journal article" date="2023" name="ACS Omega">
        <title>Identification of the Neoaspergillic Acid Biosynthesis Gene Cluster by Establishing an In Vitro CRISPR-Ribonucleoprotein Genetic System in Aspergillus melleus.</title>
        <authorList>
            <person name="Yuan B."/>
            <person name="Grau M.F."/>
            <person name="Murata R.M."/>
            <person name="Torok T."/>
            <person name="Venkateswaran K."/>
            <person name="Stajich J.E."/>
            <person name="Wang C.C.C."/>
        </authorList>
    </citation>
    <scope>NUCLEOTIDE SEQUENCE [LARGE SCALE GENOMIC DNA]</scope>
    <source>
        <strain evidence="1 2">IMV 1140</strain>
    </source>
</reference>
<organism evidence="1 2">
    <name type="scientific">Aspergillus melleus</name>
    <dbReference type="NCBI Taxonomy" id="138277"/>
    <lineage>
        <taxon>Eukaryota</taxon>
        <taxon>Fungi</taxon>
        <taxon>Dikarya</taxon>
        <taxon>Ascomycota</taxon>
        <taxon>Pezizomycotina</taxon>
        <taxon>Eurotiomycetes</taxon>
        <taxon>Eurotiomycetidae</taxon>
        <taxon>Eurotiales</taxon>
        <taxon>Aspergillaceae</taxon>
        <taxon>Aspergillus</taxon>
        <taxon>Aspergillus subgen. Circumdati</taxon>
    </lineage>
</organism>
<evidence type="ECO:0000313" key="1">
    <source>
        <dbReference type="EMBL" id="KAK1140520.1"/>
    </source>
</evidence>
<protein>
    <submittedName>
        <fullName evidence="1">Uncharacterized protein</fullName>
    </submittedName>
</protein>
<dbReference type="EMBL" id="JAOPJF010000081">
    <property type="protein sequence ID" value="KAK1140520.1"/>
    <property type="molecule type" value="Genomic_DNA"/>
</dbReference>
<name>A0ACC3AS56_9EURO</name>
<sequence>MQCLHHIPYASWRLAVYRQLFTTPRPNTLSSSSRRTISSTTTQSQVQQHDQQDVTQAEQPNNDSEESPAPRPSDLLPQSPLLTDPHISPVKKRRKERPTDEDPSGLRRNPWAQALASPIRMCCITGARAPRDLLTTWGLVQRPNSRGLWMLPVDLLKDELSGHEPPKGQKPAPPTESSQGEQAPVSSPPRALQHLSVRLVDSIQLLRRLCRSMASHEIGNYSALVKAIPYRYKHPVGPLTPSHARSLVWRQDMPTFVLKRMRMEAVKRLEIVTVNRPKLGHHNGVWQEVEIEGHVSEDTLKKGLEGMKAVDRMECGAVIVMREQQIEQDALPRLVTLPQTGSRVPVFDLSVLLSDSDREALRSADPRFQRTGLFFRPQGPKARKAMMALWKLQHFLNEDIRFD</sequence>
<evidence type="ECO:0000313" key="2">
    <source>
        <dbReference type="Proteomes" id="UP001177260"/>
    </source>
</evidence>
<accession>A0ACC3AS56</accession>
<dbReference type="Proteomes" id="UP001177260">
    <property type="component" value="Unassembled WGS sequence"/>
</dbReference>
<keyword evidence="2" id="KW-1185">Reference proteome</keyword>
<proteinExistence type="predicted"/>